<accession>U4QL12</accession>
<dbReference type="HOGENOM" id="CLU_1389635_0_0_9"/>
<reference evidence="3" key="1">
    <citation type="journal article" date="2013" name="Genome Announc.">
        <title>First genome sequence of a syntrophic acetate-oxidizing bacterium, Tepidanaerobacter acetatoxydans strain Re1.</title>
        <authorList>
            <person name="Manzoor S."/>
            <person name="Bongcam-Rudloff E."/>
            <person name="Schnurer A."/>
            <person name="Muller B."/>
        </authorList>
    </citation>
    <scope>NUCLEOTIDE SEQUENCE [LARGE SCALE GENOMIC DNA]</scope>
    <source>
        <strain evidence="3">Re1</strain>
    </source>
</reference>
<dbReference type="InterPro" id="IPR047647">
    <property type="entry name" value="ISAs1_transpos"/>
</dbReference>
<dbReference type="AlphaFoldDB" id="U4QL12"/>
<sequence>MQIFAEDHIEWFKKYIPLTNGVPSHDTIERVFKQINSKIFMKCFMEWTQLIANIINKGDYVLALKGNHPLLHKEIEEFSKEAEDKKYQKKYGINTYQNYDKGHGRIERRTYYIASNICWLDARKEWKKLTSIGMVKYYSEQNGKKTCETRYYLCNIEPDATKFANAEKTLGHRKYALVLRCYIQRRFNKSKKRQCT</sequence>
<dbReference type="NCBIfam" id="NF033564">
    <property type="entry name" value="transpos_ISAs1"/>
    <property type="match status" value="1"/>
</dbReference>
<dbReference type="OrthoDB" id="9815086at2"/>
<name>U4QL12_TEPAE</name>
<evidence type="ECO:0000313" key="3">
    <source>
        <dbReference type="Proteomes" id="UP000010802"/>
    </source>
</evidence>
<dbReference type="EMBL" id="HF563609">
    <property type="protein sequence ID" value="CDI40776.1"/>
    <property type="molecule type" value="Genomic_DNA"/>
</dbReference>
<dbReference type="InterPro" id="IPR032806">
    <property type="entry name" value="YbfD_N"/>
</dbReference>
<dbReference type="Proteomes" id="UP000010802">
    <property type="component" value="Chromosome"/>
</dbReference>
<evidence type="ECO:0000259" key="1">
    <source>
        <dbReference type="Pfam" id="PF13808"/>
    </source>
</evidence>
<dbReference type="KEGG" id="tae:TepiRe1_1665"/>
<organism evidence="2 3">
    <name type="scientific">Tepidanaerobacter acetatoxydans (strain DSM 21804 / JCM 16047 / Re1)</name>
    <dbReference type="NCBI Taxonomy" id="1209989"/>
    <lineage>
        <taxon>Bacteria</taxon>
        <taxon>Bacillati</taxon>
        <taxon>Bacillota</taxon>
        <taxon>Clostridia</taxon>
        <taxon>Thermosediminibacterales</taxon>
        <taxon>Tepidanaerobacteraceae</taxon>
        <taxon>Tepidanaerobacter</taxon>
    </lineage>
</organism>
<dbReference type="InterPro" id="IPR051698">
    <property type="entry name" value="Transposase_11-like"/>
</dbReference>
<proteinExistence type="predicted"/>
<protein>
    <submittedName>
        <fullName evidence="2">H repeat-associated protein YdcC</fullName>
    </submittedName>
</protein>
<feature type="domain" description="H repeat-associated protein N-terminal" evidence="1">
    <location>
        <begin position="2"/>
        <end position="48"/>
    </location>
</feature>
<dbReference type="Pfam" id="PF13808">
    <property type="entry name" value="DDE_Tnp_1_assoc"/>
    <property type="match status" value="1"/>
</dbReference>
<gene>
    <name evidence="2" type="ordered locus">TEPIRE1_1665</name>
</gene>
<evidence type="ECO:0000313" key="2">
    <source>
        <dbReference type="EMBL" id="CDI40776.1"/>
    </source>
</evidence>
<keyword evidence="3" id="KW-1185">Reference proteome</keyword>
<dbReference type="eggNOG" id="COG5433">
    <property type="taxonomic scope" value="Bacteria"/>
</dbReference>
<dbReference type="PANTHER" id="PTHR30298:SF0">
    <property type="entry name" value="PROTEIN YBFL-RELATED"/>
    <property type="match status" value="1"/>
</dbReference>
<dbReference type="PANTHER" id="PTHR30298">
    <property type="entry name" value="H REPEAT-ASSOCIATED PREDICTED TRANSPOSASE"/>
    <property type="match status" value="1"/>
</dbReference>